<sequence length="268" mass="31860">MSKYEEERLKRIAENKARLEALGLPCLVYPFKSLTQNIKKKKGKERGEEDDEEYRPEEFKEYQSSSEQDESYNKKKITRPLKLNSKRVNASKSINVGQLEASTVEHVVKKRRGHTINSKFPKKREKLMVLGKCFDIQFPPPYFKLCGKHAKYFKAEATVCLRQKAPLQVMTWKDICDDDLSAMWKHMKDAFGLVEENKEYAMKQLQKQFRNKHHHLYQAYLQKKGRPHDVPPEDWNWLIHNKWNDSKFKERSLKNKASRSKQEIKKKN</sequence>
<accession>A0A4D6LC43</accession>
<dbReference type="EMBL" id="CP039347">
    <property type="protein sequence ID" value="QCD86128.1"/>
    <property type="molecule type" value="Genomic_DNA"/>
</dbReference>
<evidence type="ECO:0000313" key="2">
    <source>
        <dbReference type="EMBL" id="QCD86128.1"/>
    </source>
</evidence>
<protein>
    <recommendedName>
        <fullName evidence="4">Transposase</fullName>
    </recommendedName>
</protein>
<evidence type="ECO:0000256" key="1">
    <source>
        <dbReference type="SAM" id="MobiDB-lite"/>
    </source>
</evidence>
<proteinExistence type="predicted"/>
<dbReference type="PANTHER" id="PTHR33499:SF43">
    <property type="entry name" value="TRANSPOSASE, PTTA_EN_SPM, PLANT"/>
    <property type="match status" value="1"/>
</dbReference>
<organism evidence="2 3">
    <name type="scientific">Vigna unguiculata</name>
    <name type="common">Cowpea</name>
    <dbReference type="NCBI Taxonomy" id="3917"/>
    <lineage>
        <taxon>Eukaryota</taxon>
        <taxon>Viridiplantae</taxon>
        <taxon>Streptophyta</taxon>
        <taxon>Embryophyta</taxon>
        <taxon>Tracheophyta</taxon>
        <taxon>Spermatophyta</taxon>
        <taxon>Magnoliopsida</taxon>
        <taxon>eudicotyledons</taxon>
        <taxon>Gunneridae</taxon>
        <taxon>Pentapetalae</taxon>
        <taxon>rosids</taxon>
        <taxon>fabids</taxon>
        <taxon>Fabales</taxon>
        <taxon>Fabaceae</taxon>
        <taxon>Papilionoideae</taxon>
        <taxon>50 kb inversion clade</taxon>
        <taxon>NPAAA clade</taxon>
        <taxon>indigoferoid/millettioid clade</taxon>
        <taxon>Phaseoleae</taxon>
        <taxon>Vigna</taxon>
    </lineage>
</organism>
<evidence type="ECO:0008006" key="4">
    <source>
        <dbReference type="Google" id="ProtNLM"/>
    </source>
</evidence>
<reference evidence="2 3" key="1">
    <citation type="submission" date="2019-04" db="EMBL/GenBank/DDBJ databases">
        <title>An improved genome assembly and genetic linkage map for asparagus bean, Vigna unguiculata ssp. sesquipedialis.</title>
        <authorList>
            <person name="Xia Q."/>
            <person name="Zhang R."/>
            <person name="Dong Y."/>
        </authorList>
    </citation>
    <scope>NUCLEOTIDE SEQUENCE [LARGE SCALE GENOMIC DNA]</scope>
    <source>
        <tissue evidence="2">Leaf</tissue>
    </source>
</reference>
<dbReference type="PANTHER" id="PTHR33499">
    <property type="entry name" value="OS12G0282400 PROTEIN-RELATED"/>
    <property type="match status" value="1"/>
</dbReference>
<dbReference type="Proteomes" id="UP000501690">
    <property type="component" value="Linkage Group LG3"/>
</dbReference>
<name>A0A4D6LC43_VIGUN</name>
<feature type="region of interest" description="Disordered" evidence="1">
    <location>
        <begin position="38"/>
        <end position="78"/>
    </location>
</feature>
<gene>
    <name evidence="2" type="ORF">DEO72_LG3g649</name>
</gene>
<dbReference type="AlphaFoldDB" id="A0A4D6LC43"/>
<evidence type="ECO:0000313" key="3">
    <source>
        <dbReference type="Proteomes" id="UP000501690"/>
    </source>
</evidence>
<keyword evidence="3" id="KW-1185">Reference proteome</keyword>